<protein>
    <submittedName>
        <fullName evidence="8">Nucleoporin nup57</fullName>
    </submittedName>
</protein>
<evidence type="ECO:0000259" key="7">
    <source>
        <dbReference type="Pfam" id="PF13874"/>
    </source>
</evidence>
<dbReference type="GO" id="GO:0017056">
    <property type="term" value="F:structural constituent of nuclear pore"/>
    <property type="evidence" value="ECO:0007669"/>
    <property type="project" value="TreeGrafter"/>
</dbReference>
<dbReference type="PANTHER" id="PTHR13000:SF0">
    <property type="entry name" value="NUCLEOPORIN P54"/>
    <property type="match status" value="1"/>
</dbReference>
<keyword evidence="3" id="KW-0906">Nuclear pore complex</keyword>
<dbReference type="Proteomes" id="UP001271007">
    <property type="component" value="Unassembled WGS sequence"/>
</dbReference>
<dbReference type="GO" id="GO:0006999">
    <property type="term" value="P:nuclear pore organization"/>
    <property type="evidence" value="ECO:0007669"/>
    <property type="project" value="TreeGrafter"/>
</dbReference>
<keyword evidence="4" id="KW-0539">Nucleus</keyword>
<keyword evidence="3" id="KW-0653">Protein transport</keyword>
<evidence type="ECO:0000313" key="9">
    <source>
        <dbReference type="Proteomes" id="UP001271007"/>
    </source>
</evidence>
<feature type="coiled-coil region" evidence="5">
    <location>
        <begin position="470"/>
        <end position="497"/>
    </location>
</feature>
<feature type="region of interest" description="Disordered" evidence="6">
    <location>
        <begin position="440"/>
        <end position="460"/>
    </location>
</feature>
<feature type="compositionally biased region" description="Low complexity" evidence="6">
    <location>
        <begin position="73"/>
        <end position="99"/>
    </location>
</feature>
<dbReference type="Pfam" id="PF18570">
    <property type="entry name" value="Nup54_57_C"/>
    <property type="match status" value="1"/>
</dbReference>
<dbReference type="Gene3D" id="1.20.5.3600">
    <property type="match status" value="1"/>
</dbReference>
<feature type="compositionally biased region" description="Polar residues" evidence="6">
    <location>
        <begin position="23"/>
        <end position="72"/>
    </location>
</feature>
<dbReference type="GO" id="GO:0006607">
    <property type="term" value="P:NLS-bearing protein import into nucleus"/>
    <property type="evidence" value="ECO:0007669"/>
    <property type="project" value="TreeGrafter"/>
</dbReference>
<dbReference type="Pfam" id="PF13874">
    <property type="entry name" value="Nup54"/>
    <property type="match status" value="1"/>
</dbReference>
<dbReference type="Gene3D" id="1.20.5.490">
    <property type="entry name" value="Single helix bin"/>
    <property type="match status" value="1"/>
</dbReference>
<keyword evidence="3" id="KW-0509">mRNA transport</keyword>
<sequence>MTLFGAPQNSNQNQSQGTGLFGASTNQTQTGGTGLFGSSNTQNQTQGTGLFRSNSNTQNQTQGTGLFGGSTNQPQQQQQNTGLFGSSTTQNQPQQQQGTGLFGSAQPQPNTGLFGASTAQPQQQQQTTGLFGASATQNQPQQQQQSNAFSNSLFANSTNQQPNPNPNASLFPTSQPQRTAAERTFPHPQQTHLSSLLQSGLGGNPSAFGTLGTTSQTDLARSRLAAAGITAIPNEKSVIEQVQTLVRKWDPNSQDTLIQKYLYNAVNAAYAPFYYRNAEESEREWEEALSKKPAPVENKDGDNVAFVPVLVRGFKALGERVEYQARTVNEMRARLHEMNNSLNAIMATHQQSITVRLENARRQHAALSQRCLRLAVKAQVLRNRGYPLDVAEESLRKSLQGLEAKVFDPQYSAREEEVWARMVALRDRARWLEEEGKRIAAQQNASGGQGGGGKKEGMSDEVVAKTKKVLADYEGQIRHLGRELEEVRREFGEWEDLRRLHAESVAFRIGKLPGQRYLHEDLRQYITKRT</sequence>
<evidence type="ECO:0000256" key="6">
    <source>
        <dbReference type="SAM" id="MobiDB-lite"/>
    </source>
</evidence>
<dbReference type="Pfam" id="PF13634">
    <property type="entry name" value="Nucleoporin_FG"/>
    <property type="match status" value="2"/>
</dbReference>
<dbReference type="GO" id="GO:0044613">
    <property type="term" value="C:nuclear pore central transport channel"/>
    <property type="evidence" value="ECO:0007669"/>
    <property type="project" value="TreeGrafter"/>
</dbReference>
<evidence type="ECO:0000256" key="3">
    <source>
        <dbReference type="ARBA" id="ARBA00023132"/>
    </source>
</evidence>
<comment type="caution">
    <text evidence="8">The sequence shown here is derived from an EMBL/GenBank/DDBJ whole genome shotgun (WGS) entry which is preliminary data.</text>
</comment>
<keyword evidence="2" id="KW-0813">Transport</keyword>
<feature type="compositionally biased region" description="Polar residues" evidence="6">
    <location>
        <begin position="168"/>
        <end position="178"/>
    </location>
</feature>
<keyword evidence="9" id="KW-1185">Reference proteome</keyword>
<proteinExistence type="predicted"/>
<dbReference type="GO" id="GO:0036228">
    <property type="term" value="P:protein localization to nuclear inner membrane"/>
    <property type="evidence" value="ECO:0007669"/>
    <property type="project" value="TreeGrafter"/>
</dbReference>
<keyword evidence="3" id="KW-0811">Translocation</keyword>
<name>A0AAJ0GEP2_9PEZI</name>
<feature type="region of interest" description="Disordered" evidence="6">
    <location>
        <begin position="1"/>
        <end position="182"/>
    </location>
</feature>
<comment type="subcellular location">
    <subcellularLocation>
        <location evidence="1">Nucleus</location>
        <location evidence="1">Nuclear pore complex</location>
    </subcellularLocation>
</comment>
<evidence type="ECO:0000256" key="2">
    <source>
        <dbReference type="ARBA" id="ARBA00022448"/>
    </source>
</evidence>
<feature type="compositionally biased region" description="Low complexity" evidence="6">
    <location>
        <begin position="133"/>
        <end position="162"/>
    </location>
</feature>
<accession>A0AAJ0GEP2</accession>
<dbReference type="InterPro" id="IPR024864">
    <property type="entry name" value="Nup54/Nup57/Nup44"/>
</dbReference>
<dbReference type="InterPro" id="IPR025574">
    <property type="entry name" value="Nucleoporin_FG_rpt"/>
</dbReference>
<organism evidence="8 9">
    <name type="scientific">Extremus antarcticus</name>
    <dbReference type="NCBI Taxonomy" id="702011"/>
    <lineage>
        <taxon>Eukaryota</taxon>
        <taxon>Fungi</taxon>
        <taxon>Dikarya</taxon>
        <taxon>Ascomycota</taxon>
        <taxon>Pezizomycotina</taxon>
        <taxon>Dothideomycetes</taxon>
        <taxon>Dothideomycetidae</taxon>
        <taxon>Mycosphaerellales</taxon>
        <taxon>Extremaceae</taxon>
        <taxon>Extremus</taxon>
    </lineage>
</organism>
<dbReference type="PANTHER" id="PTHR13000">
    <property type="entry name" value="NUCLEOPORIN P54"/>
    <property type="match status" value="1"/>
</dbReference>
<reference evidence="8" key="1">
    <citation type="submission" date="2023-04" db="EMBL/GenBank/DDBJ databases">
        <title>Black Yeasts Isolated from many extreme environments.</title>
        <authorList>
            <person name="Coleine C."/>
            <person name="Stajich J.E."/>
            <person name="Selbmann L."/>
        </authorList>
    </citation>
    <scope>NUCLEOTIDE SEQUENCE</scope>
    <source>
        <strain evidence="8">CCFEE 5312</strain>
    </source>
</reference>
<dbReference type="AlphaFoldDB" id="A0AAJ0GEP2"/>
<evidence type="ECO:0000256" key="4">
    <source>
        <dbReference type="ARBA" id="ARBA00023242"/>
    </source>
</evidence>
<keyword evidence="5" id="KW-0175">Coiled coil</keyword>
<gene>
    <name evidence="8" type="primary">NUP57</name>
    <name evidence="8" type="ORF">LTR09_003312</name>
</gene>
<evidence type="ECO:0000256" key="1">
    <source>
        <dbReference type="ARBA" id="ARBA00004567"/>
    </source>
</evidence>
<evidence type="ECO:0000256" key="5">
    <source>
        <dbReference type="SAM" id="Coils"/>
    </source>
</evidence>
<feature type="domain" description="Nucleoporin Nup54 alpha-helical" evidence="7">
    <location>
        <begin position="278"/>
        <end position="422"/>
    </location>
</feature>
<dbReference type="InterPro" id="IPR025712">
    <property type="entry name" value="Nup54_alpha-helical_dom"/>
</dbReference>
<evidence type="ECO:0000313" key="8">
    <source>
        <dbReference type="EMBL" id="KAK3056076.1"/>
    </source>
</evidence>
<dbReference type="EMBL" id="JAWDJX010000007">
    <property type="protein sequence ID" value="KAK3056076.1"/>
    <property type="molecule type" value="Genomic_DNA"/>
</dbReference>